<dbReference type="InterPro" id="IPR029063">
    <property type="entry name" value="SAM-dependent_MTases_sf"/>
</dbReference>
<dbReference type="Pfam" id="PF04445">
    <property type="entry name" value="SAM_MT"/>
    <property type="match status" value="1"/>
</dbReference>
<evidence type="ECO:0000313" key="1">
    <source>
        <dbReference type="EMBL" id="EPX56604.1"/>
    </source>
</evidence>
<dbReference type="PANTHER" id="PTHR36112:SF1">
    <property type="entry name" value="RIBOSOMAL RNA SMALL SUBUNIT METHYLTRANSFERASE J"/>
    <property type="match status" value="1"/>
</dbReference>
<reference evidence="1" key="1">
    <citation type="submission" date="2013-05" db="EMBL/GenBank/DDBJ databases">
        <title>Genome assembly of Cystobacter fuscus DSM 2262.</title>
        <authorList>
            <person name="Sharma G."/>
            <person name="Khatri I."/>
            <person name="Kaur C."/>
            <person name="Mayilraj S."/>
            <person name="Subramanian S."/>
        </authorList>
    </citation>
    <scope>NUCLEOTIDE SEQUENCE [LARGE SCALE GENOMIC DNA]</scope>
    <source>
        <strain evidence="1">DSM 2262</strain>
    </source>
</reference>
<protein>
    <submittedName>
        <fullName evidence="1">Protein-L-isoD(D-D) O-methyltransferase</fullName>
    </submittedName>
</protein>
<proteinExistence type="predicted"/>
<dbReference type="GO" id="GO:0008990">
    <property type="term" value="F:rRNA (guanine-N2-)-methyltransferase activity"/>
    <property type="evidence" value="ECO:0007669"/>
    <property type="project" value="InterPro"/>
</dbReference>
<dbReference type="eggNOG" id="COG2519">
    <property type="taxonomic scope" value="Bacteria"/>
</dbReference>
<comment type="caution">
    <text evidence="1">The sequence shown here is derived from an EMBL/GenBank/DDBJ whole genome shotgun (WGS) entry which is preliminary data.</text>
</comment>
<evidence type="ECO:0000313" key="2">
    <source>
        <dbReference type="Proteomes" id="UP000011682"/>
    </source>
</evidence>
<accession>S9Q5N2</accession>
<name>S9Q5N2_CYSF2</name>
<gene>
    <name evidence="1" type="ORF">D187_007946</name>
</gene>
<dbReference type="AlphaFoldDB" id="S9Q5N2"/>
<sequence length="272" mass="29870">MDVTSSEQGRVPLAVTTSGKPQEGLILQAREAARSWGLPFIPRRKKAPLGPLLATAADALLVFEREGEVSLWDSENSFSFNPGMAHLRRLRWLEGDRGDALARVAELRPGDHVLDCTLGLGQDALVAAVVVGQQGRVVALEKSLALYAVVSEGLKIYDAGPESCRVEPVHTDAHAYLRTLPSGSFDVVFFDPMFEKPKKSQPAFEMLRRFAEHAPLTPEALEEARRVARRWVVVKGAKHSEDLRKLGLEAEPGSRYTSVIWGRVPALSSARE</sequence>
<dbReference type="Proteomes" id="UP000011682">
    <property type="component" value="Unassembled WGS sequence"/>
</dbReference>
<dbReference type="SUPFAM" id="SSF53335">
    <property type="entry name" value="S-adenosyl-L-methionine-dependent methyltransferases"/>
    <property type="match status" value="1"/>
</dbReference>
<dbReference type="PANTHER" id="PTHR36112">
    <property type="entry name" value="RIBOSOMAL RNA SMALL SUBUNIT METHYLTRANSFERASE J"/>
    <property type="match status" value="1"/>
</dbReference>
<organism evidence="1 2">
    <name type="scientific">Cystobacter fuscus (strain ATCC 25194 / DSM 2262 / NBRC 100088 / M29)</name>
    <dbReference type="NCBI Taxonomy" id="1242864"/>
    <lineage>
        <taxon>Bacteria</taxon>
        <taxon>Pseudomonadati</taxon>
        <taxon>Myxococcota</taxon>
        <taxon>Myxococcia</taxon>
        <taxon>Myxococcales</taxon>
        <taxon>Cystobacterineae</taxon>
        <taxon>Archangiaceae</taxon>
        <taxon>Cystobacter</taxon>
    </lineage>
</organism>
<dbReference type="EMBL" id="ANAH02000066">
    <property type="protein sequence ID" value="EPX56604.1"/>
    <property type="molecule type" value="Genomic_DNA"/>
</dbReference>
<keyword evidence="2" id="KW-1185">Reference proteome</keyword>
<dbReference type="Gene3D" id="3.40.50.150">
    <property type="entry name" value="Vaccinia Virus protein VP39"/>
    <property type="match status" value="1"/>
</dbReference>
<dbReference type="InterPro" id="IPR007536">
    <property type="entry name" value="16SrRNA_methylTrfase_J"/>
</dbReference>